<keyword evidence="13" id="KW-0511">Multifunctional enzyme</keyword>
<dbReference type="GO" id="GO:0003684">
    <property type="term" value="F:damaged DNA binding"/>
    <property type="evidence" value="ECO:0007669"/>
    <property type="project" value="InterPro"/>
</dbReference>
<keyword evidence="7 16" id="KW-0863">Zinc-finger</keyword>
<dbReference type="Gene3D" id="1.10.8.50">
    <property type="match status" value="1"/>
</dbReference>
<dbReference type="InterPro" id="IPR010979">
    <property type="entry name" value="Ribosomal_uS13-like_H2TH"/>
</dbReference>
<accession>A0A1F7JMT4</accession>
<dbReference type="InterPro" id="IPR020629">
    <property type="entry name" value="FPG_Glyclase"/>
</dbReference>
<dbReference type="STRING" id="1802074.A3J15_00765"/>
<evidence type="ECO:0000256" key="13">
    <source>
        <dbReference type="ARBA" id="ARBA00023268"/>
    </source>
</evidence>
<evidence type="ECO:0000256" key="6">
    <source>
        <dbReference type="ARBA" id="ARBA00022763"/>
    </source>
</evidence>
<dbReference type="InterPro" id="IPR015886">
    <property type="entry name" value="H2TH_FPG"/>
</dbReference>
<dbReference type="NCBIfam" id="NF002211">
    <property type="entry name" value="PRK01103.1"/>
    <property type="match status" value="1"/>
</dbReference>
<keyword evidence="10" id="KW-0238">DNA-binding</keyword>
<dbReference type="SMART" id="SM00898">
    <property type="entry name" value="Fapy_DNA_glyco"/>
    <property type="match status" value="1"/>
</dbReference>
<keyword evidence="5" id="KW-0479">Metal-binding</keyword>
<comment type="cofactor">
    <cofactor evidence="2">
        <name>Zn(2+)</name>
        <dbReference type="ChEBI" id="CHEBI:29105"/>
    </cofactor>
</comment>
<dbReference type="PANTHER" id="PTHR22993:SF9">
    <property type="entry name" value="FORMAMIDOPYRIMIDINE-DNA GLYCOSYLASE"/>
    <property type="match status" value="1"/>
</dbReference>
<dbReference type="PROSITE" id="PS51066">
    <property type="entry name" value="ZF_FPG_2"/>
    <property type="match status" value="1"/>
</dbReference>
<dbReference type="PANTHER" id="PTHR22993">
    <property type="entry name" value="FORMAMIDOPYRIMIDINE-DNA GLYCOSYLASE"/>
    <property type="match status" value="1"/>
</dbReference>
<reference evidence="19 20" key="1">
    <citation type="journal article" date="2016" name="Nat. Commun.">
        <title>Thousands of microbial genomes shed light on interconnected biogeochemical processes in an aquifer system.</title>
        <authorList>
            <person name="Anantharaman K."/>
            <person name="Brown C.T."/>
            <person name="Hug L.A."/>
            <person name="Sharon I."/>
            <person name="Castelle C.J."/>
            <person name="Probst A.J."/>
            <person name="Thomas B.C."/>
            <person name="Singh A."/>
            <person name="Wilkins M.J."/>
            <person name="Karaoz U."/>
            <person name="Brodie E.L."/>
            <person name="Williams K.H."/>
            <person name="Hubbard S.S."/>
            <person name="Banfield J.F."/>
        </authorList>
    </citation>
    <scope>NUCLEOTIDE SEQUENCE [LARGE SCALE GENOMIC DNA]</scope>
</reference>
<dbReference type="NCBIfam" id="TIGR00577">
    <property type="entry name" value="fpg"/>
    <property type="match status" value="1"/>
</dbReference>
<feature type="domain" description="Formamidopyrimidine-DNA glycosylase catalytic" evidence="18">
    <location>
        <begin position="2"/>
        <end position="125"/>
    </location>
</feature>
<evidence type="ECO:0000256" key="3">
    <source>
        <dbReference type="ARBA" id="ARBA00009409"/>
    </source>
</evidence>
<evidence type="ECO:0000256" key="11">
    <source>
        <dbReference type="ARBA" id="ARBA00023204"/>
    </source>
</evidence>
<dbReference type="SMART" id="SM01232">
    <property type="entry name" value="H2TH"/>
    <property type="match status" value="1"/>
</dbReference>
<dbReference type="CDD" id="cd08966">
    <property type="entry name" value="EcFpg-like_N"/>
    <property type="match status" value="1"/>
</dbReference>
<evidence type="ECO:0000256" key="15">
    <source>
        <dbReference type="ARBA" id="ARBA00044632"/>
    </source>
</evidence>
<proteinExistence type="inferred from homology"/>
<dbReference type="InterPro" id="IPR035937">
    <property type="entry name" value="FPG_N"/>
</dbReference>
<keyword evidence="11" id="KW-0234">DNA repair</keyword>
<dbReference type="Proteomes" id="UP000176376">
    <property type="component" value="Unassembled WGS sequence"/>
</dbReference>
<dbReference type="SUPFAM" id="SSF57716">
    <property type="entry name" value="Glucocorticoid receptor-like (DNA-binding domain)"/>
    <property type="match status" value="1"/>
</dbReference>
<evidence type="ECO:0000256" key="12">
    <source>
        <dbReference type="ARBA" id="ARBA00023239"/>
    </source>
</evidence>
<evidence type="ECO:0000256" key="8">
    <source>
        <dbReference type="ARBA" id="ARBA00022801"/>
    </source>
</evidence>
<dbReference type="InterPro" id="IPR012319">
    <property type="entry name" value="FPG_cat"/>
</dbReference>
<comment type="catalytic activity">
    <reaction evidence="15">
        <text>2'-deoxyribonucleotide-(2'-deoxyribose 5'-phosphate)-2'-deoxyribonucleotide-DNA = a 3'-end 2'-deoxyribonucleotide-(2,3-dehydro-2,3-deoxyribose 5'-phosphate)-DNA + a 5'-end 5'-phospho-2'-deoxyribonucleoside-DNA + H(+)</text>
        <dbReference type="Rhea" id="RHEA:66592"/>
        <dbReference type="Rhea" id="RHEA-COMP:13180"/>
        <dbReference type="Rhea" id="RHEA-COMP:16897"/>
        <dbReference type="Rhea" id="RHEA-COMP:17067"/>
        <dbReference type="ChEBI" id="CHEBI:15378"/>
        <dbReference type="ChEBI" id="CHEBI:136412"/>
        <dbReference type="ChEBI" id="CHEBI:157695"/>
        <dbReference type="ChEBI" id="CHEBI:167181"/>
        <dbReference type="EC" id="4.2.99.18"/>
    </reaction>
</comment>
<evidence type="ECO:0000256" key="4">
    <source>
        <dbReference type="ARBA" id="ARBA00011245"/>
    </source>
</evidence>
<protein>
    <submittedName>
        <fullName evidence="19">DNA-formamidopyrimidine glycosylase</fullName>
    </submittedName>
</protein>
<sequence>MPELPEIETIRNILKKDLIGKKIDKIDILFKKQFPDEPALVISAKIVDILRTGKVLSIKLSNGKYLNIHLKLSGQLLFAKNANHAVFPQEIPMAASNKLPARSTRVVIHFKDGSGLFFNEIRKFGWIKVSDKPERAKGVDVLSSDFTKEYFQSKMNSSRQIKIVLMDQDRLAGVGNIYANDALFEARVNPEKKANLLTKTETGHLYEAVKKVIQLGVKYSGSSGGDKMYVLPDGSAGGYQRYSSVYQKEGKPCVRCKTLIKRIKQGGRSSFFCPKCQK</sequence>
<dbReference type="GO" id="GO:0008270">
    <property type="term" value="F:zinc ion binding"/>
    <property type="evidence" value="ECO:0007669"/>
    <property type="project" value="UniProtKB-KW"/>
</dbReference>
<keyword evidence="12" id="KW-0456">Lyase</keyword>
<comment type="subunit">
    <text evidence="4">Monomer.</text>
</comment>
<dbReference type="Pfam" id="PF06827">
    <property type="entry name" value="zf-FPG_IleRS"/>
    <property type="match status" value="1"/>
</dbReference>
<dbReference type="InterPro" id="IPR015887">
    <property type="entry name" value="DNA_glyclase_Znf_dom_DNA_BS"/>
</dbReference>
<evidence type="ECO:0000256" key="7">
    <source>
        <dbReference type="ARBA" id="ARBA00022771"/>
    </source>
</evidence>
<evidence type="ECO:0000313" key="19">
    <source>
        <dbReference type="EMBL" id="OGK56915.1"/>
    </source>
</evidence>
<evidence type="ECO:0000259" key="17">
    <source>
        <dbReference type="PROSITE" id="PS51066"/>
    </source>
</evidence>
<evidence type="ECO:0000259" key="18">
    <source>
        <dbReference type="PROSITE" id="PS51068"/>
    </source>
</evidence>
<dbReference type="FunFam" id="1.10.8.50:FF:000003">
    <property type="entry name" value="Formamidopyrimidine-DNA glycosylase"/>
    <property type="match status" value="1"/>
</dbReference>
<dbReference type="InterPro" id="IPR010663">
    <property type="entry name" value="Znf_FPG/IleRS"/>
</dbReference>
<evidence type="ECO:0000256" key="9">
    <source>
        <dbReference type="ARBA" id="ARBA00022833"/>
    </source>
</evidence>
<dbReference type="GO" id="GO:0006284">
    <property type="term" value="P:base-excision repair"/>
    <property type="evidence" value="ECO:0007669"/>
    <property type="project" value="InterPro"/>
</dbReference>
<dbReference type="PROSITE" id="PS01242">
    <property type="entry name" value="ZF_FPG_1"/>
    <property type="match status" value="1"/>
</dbReference>
<keyword evidence="8" id="KW-0378">Hydrolase</keyword>
<comment type="similarity">
    <text evidence="3">Belongs to the FPG family.</text>
</comment>
<evidence type="ECO:0000256" key="16">
    <source>
        <dbReference type="PROSITE-ProRule" id="PRU00391"/>
    </source>
</evidence>
<evidence type="ECO:0000313" key="20">
    <source>
        <dbReference type="Proteomes" id="UP000176376"/>
    </source>
</evidence>
<gene>
    <name evidence="19" type="ORF">A3J15_00765</name>
</gene>
<keyword evidence="9" id="KW-0862">Zinc</keyword>
<evidence type="ECO:0000256" key="10">
    <source>
        <dbReference type="ARBA" id="ARBA00023125"/>
    </source>
</evidence>
<dbReference type="Pfam" id="PF01149">
    <property type="entry name" value="Fapy_DNA_glyco"/>
    <property type="match status" value="1"/>
</dbReference>
<dbReference type="PROSITE" id="PS51068">
    <property type="entry name" value="FPG_CAT"/>
    <property type="match status" value="1"/>
</dbReference>
<evidence type="ECO:0000256" key="2">
    <source>
        <dbReference type="ARBA" id="ARBA00001947"/>
    </source>
</evidence>
<name>A0A1F7JMT4_9BACT</name>
<keyword evidence="6" id="KW-0227">DNA damage</keyword>
<dbReference type="AlphaFoldDB" id="A0A1F7JMT4"/>
<dbReference type="GO" id="GO:0034039">
    <property type="term" value="F:8-oxo-7,8-dihydroguanine DNA N-glycosylase activity"/>
    <property type="evidence" value="ECO:0007669"/>
    <property type="project" value="TreeGrafter"/>
</dbReference>
<organism evidence="19 20">
    <name type="scientific">Candidatus Roizmanbacteria bacterium RIFCSPLOWO2_02_FULL_38_10</name>
    <dbReference type="NCBI Taxonomy" id="1802074"/>
    <lineage>
        <taxon>Bacteria</taxon>
        <taxon>Candidatus Roizmaniibacteriota</taxon>
    </lineage>
</organism>
<evidence type="ECO:0000256" key="14">
    <source>
        <dbReference type="ARBA" id="ARBA00023295"/>
    </source>
</evidence>
<comment type="caution">
    <text evidence="19">The sequence shown here is derived from an EMBL/GenBank/DDBJ whole genome shotgun (WGS) entry which is preliminary data.</text>
</comment>
<dbReference type="InterPro" id="IPR000214">
    <property type="entry name" value="Znf_DNA_glyclase/AP_lyase"/>
</dbReference>
<dbReference type="EMBL" id="MGAY01000019">
    <property type="protein sequence ID" value="OGK56915.1"/>
    <property type="molecule type" value="Genomic_DNA"/>
</dbReference>
<dbReference type="GO" id="GO:0140078">
    <property type="term" value="F:class I DNA-(apurinic or apyrimidinic site) endonuclease activity"/>
    <property type="evidence" value="ECO:0007669"/>
    <property type="project" value="UniProtKB-EC"/>
</dbReference>
<feature type="domain" description="FPG-type" evidence="17">
    <location>
        <begin position="244"/>
        <end position="278"/>
    </location>
</feature>
<dbReference type="Gene3D" id="3.20.190.10">
    <property type="entry name" value="MutM-like, N-terminal"/>
    <property type="match status" value="1"/>
</dbReference>
<dbReference type="Pfam" id="PF06831">
    <property type="entry name" value="H2TH"/>
    <property type="match status" value="1"/>
</dbReference>
<keyword evidence="14" id="KW-0326">Glycosidase</keyword>
<dbReference type="SUPFAM" id="SSF46946">
    <property type="entry name" value="S13-like H2TH domain"/>
    <property type="match status" value="1"/>
</dbReference>
<dbReference type="SUPFAM" id="SSF81624">
    <property type="entry name" value="N-terminal domain of MutM-like DNA repair proteins"/>
    <property type="match status" value="1"/>
</dbReference>
<comment type="catalytic activity">
    <reaction evidence="1">
        <text>Hydrolysis of DNA containing ring-opened 7-methylguanine residues, releasing 2,6-diamino-4-hydroxy-5-(N-methyl)formamidopyrimidine.</text>
        <dbReference type="EC" id="3.2.2.23"/>
    </reaction>
</comment>
<evidence type="ECO:0000256" key="1">
    <source>
        <dbReference type="ARBA" id="ARBA00001668"/>
    </source>
</evidence>
<evidence type="ECO:0000256" key="5">
    <source>
        <dbReference type="ARBA" id="ARBA00022723"/>
    </source>
</evidence>